<keyword evidence="5 6" id="KW-0472">Membrane</keyword>
<sequence length="501" mass="53694">MSEAAPNVIRTAGVMHSAMWNVIGRLAPVAVTLLVIPSLIALLGTARWGIMTIALTLVGSFGIFDLGLGRALTRAIAEDIAHGREHESADLALTGMLTLGGLGVLAAFVSAGLTGLYVDHGLRISSGLRIETRDAIWILCATAPLVLVNAALWGVISAFHQFRAANLINIPINIFYYVGPLLALHLWNSLCAVMLALAACRFAMTIGYTVIALRVMPSLRRARAHFSLLAPLWKIGGWMTASNITYPILSYCDRFLIGAMVPAAAIAYYTTPLDVIGRFSIVTLAITGSAFPSFARSFRVDEANTRDIFTHSALTIAGILFPVCFATAMLSKPLLTLWLGAGFAAHGAMIASLLCCGVLLSGLDSLAAGLLDAIGRPDLNAKFSMVELILYLPLLALQLHLFGLVGAATAWVLRCTLDCVLRMEIAGHCYTPVAPAVRRLRRLVFLVLVFFGAVFIPRGIVAGFGLAATGICLFALIFWGMILDSKDRTQLVSRVGIFLRR</sequence>
<evidence type="ECO:0000256" key="5">
    <source>
        <dbReference type="ARBA" id="ARBA00023136"/>
    </source>
</evidence>
<keyword evidence="8" id="KW-1185">Reference proteome</keyword>
<keyword evidence="3 6" id="KW-0812">Transmembrane</keyword>
<evidence type="ECO:0000256" key="4">
    <source>
        <dbReference type="ARBA" id="ARBA00022989"/>
    </source>
</evidence>
<feature type="transmembrane region" description="Helical" evidence="6">
    <location>
        <begin position="48"/>
        <end position="68"/>
    </location>
</feature>
<comment type="caution">
    <text evidence="7">The sequence shown here is derived from an EMBL/GenBank/DDBJ whole genome shotgun (WGS) entry which is preliminary data.</text>
</comment>
<dbReference type="GO" id="GO:0005886">
    <property type="term" value="C:plasma membrane"/>
    <property type="evidence" value="ECO:0007669"/>
    <property type="project" value="UniProtKB-SubCell"/>
</dbReference>
<dbReference type="InterPro" id="IPR050833">
    <property type="entry name" value="Poly_Biosynth_Transport"/>
</dbReference>
<dbReference type="PANTHER" id="PTHR30250">
    <property type="entry name" value="PST FAMILY PREDICTED COLANIC ACID TRANSPORTER"/>
    <property type="match status" value="1"/>
</dbReference>
<keyword evidence="4 6" id="KW-1133">Transmembrane helix</keyword>
<dbReference type="EMBL" id="BAND01000164">
    <property type="protein sequence ID" value="GAJ30535.1"/>
    <property type="molecule type" value="Genomic_DNA"/>
</dbReference>
<evidence type="ECO:0000256" key="2">
    <source>
        <dbReference type="ARBA" id="ARBA00022475"/>
    </source>
</evidence>
<protein>
    <submittedName>
        <fullName evidence="7">Polysaccharide biosynthesis protein/O-antigen transporter</fullName>
    </submittedName>
</protein>
<accession>A0A023DA01</accession>
<feature type="transmembrane region" description="Helical" evidence="6">
    <location>
        <begin position="89"/>
        <end position="115"/>
    </location>
</feature>
<feature type="transmembrane region" description="Helical" evidence="6">
    <location>
        <begin position="167"/>
        <end position="187"/>
    </location>
</feature>
<feature type="transmembrane region" description="Helical" evidence="6">
    <location>
        <begin position="278"/>
        <end position="296"/>
    </location>
</feature>
<feature type="transmembrane region" description="Helical" evidence="6">
    <location>
        <begin position="135"/>
        <end position="155"/>
    </location>
</feature>
<evidence type="ECO:0000313" key="8">
    <source>
        <dbReference type="Proteomes" id="UP000019760"/>
    </source>
</evidence>
<evidence type="ECO:0000256" key="6">
    <source>
        <dbReference type="SAM" id="Phobius"/>
    </source>
</evidence>
<name>A0A023DA01_ACIMT</name>
<reference evidence="8" key="1">
    <citation type="journal article" date="2014" name="FEMS Microbiol. Lett.">
        <title>Draft Genomic DNA Sequence of the Facultatively Methylotrophic Bacterium Acidomonas methanolica type strain MB58.</title>
        <authorList>
            <person name="Higashiura N."/>
            <person name="Hadano H."/>
            <person name="Hirakawa H."/>
            <person name="Matsutani M."/>
            <person name="Takabe S."/>
            <person name="Matsushita K."/>
            <person name="Azuma Y."/>
        </authorList>
    </citation>
    <scope>NUCLEOTIDE SEQUENCE [LARGE SCALE GENOMIC DNA]</scope>
    <source>
        <strain evidence="8">MB58</strain>
    </source>
</reference>
<feature type="transmembrane region" description="Helical" evidence="6">
    <location>
        <begin position="193"/>
        <end position="216"/>
    </location>
</feature>
<dbReference type="OrthoDB" id="9812647at2"/>
<dbReference type="InterPro" id="IPR002797">
    <property type="entry name" value="Polysacc_synth"/>
</dbReference>
<keyword evidence="2" id="KW-1003">Cell membrane</keyword>
<dbReference type="AlphaFoldDB" id="A0A023DA01"/>
<dbReference type="RefSeq" id="WP_042061775.1">
    <property type="nucleotide sequence ID" value="NZ_BAND01000164.1"/>
</dbReference>
<feature type="transmembrane region" description="Helical" evidence="6">
    <location>
        <begin position="388"/>
        <end position="413"/>
    </location>
</feature>
<proteinExistence type="predicted"/>
<feature type="transmembrane region" description="Helical" evidence="6">
    <location>
        <begin position="308"/>
        <end position="330"/>
    </location>
</feature>
<evidence type="ECO:0000256" key="3">
    <source>
        <dbReference type="ARBA" id="ARBA00022692"/>
    </source>
</evidence>
<organism evidence="7 8">
    <name type="scientific">Acidomonas methanolica NBRC 104435</name>
    <dbReference type="NCBI Taxonomy" id="1231351"/>
    <lineage>
        <taxon>Bacteria</taxon>
        <taxon>Pseudomonadati</taxon>
        <taxon>Pseudomonadota</taxon>
        <taxon>Alphaproteobacteria</taxon>
        <taxon>Acetobacterales</taxon>
        <taxon>Acetobacteraceae</taxon>
        <taxon>Acidomonas</taxon>
    </lineage>
</organism>
<reference evidence="7 8" key="2">
    <citation type="journal article" date="2014" name="FEMS Microbiol. Lett.">
        <title>Draft genomic DNA sequence of the facultatively methylotrophic bacterium Acidomonas methanolica type strain MB58.</title>
        <authorList>
            <person name="Higashiura N."/>
            <person name="Hadano H."/>
            <person name="Hirakawa H."/>
            <person name="Matsutani M."/>
            <person name="Takabe S."/>
            <person name="Matsushita K."/>
            <person name="Azuma Y."/>
        </authorList>
    </citation>
    <scope>NUCLEOTIDE SEQUENCE [LARGE SCALE GENOMIC DNA]</scope>
    <source>
        <strain evidence="7 8">MB58</strain>
    </source>
</reference>
<gene>
    <name evidence="7" type="ORF">Amme_172_004</name>
</gene>
<feature type="transmembrane region" description="Helical" evidence="6">
    <location>
        <begin position="466"/>
        <end position="483"/>
    </location>
</feature>
<dbReference type="CDD" id="cd13128">
    <property type="entry name" value="MATE_Wzx_like"/>
    <property type="match status" value="1"/>
</dbReference>
<feature type="transmembrane region" description="Helical" evidence="6">
    <location>
        <begin position="22"/>
        <end position="42"/>
    </location>
</feature>
<dbReference type="Proteomes" id="UP000019760">
    <property type="component" value="Unassembled WGS sequence"/>
</dbReference>
<comment type="subcellular location">
    <subcellularLocation>
        <location evidence="1">Cell membrane</location>
        <topology evidence="1">Multi-pass membrane protein</topology>
    </subcellularLocation>
</comment>
<feature type="transmembrane region" description="Helical" evidence="6">
    <location>
        <begin position="443"/>
        <end position="460"/>
    </location>
</feature>
<dbReference type="Pfam" id="PF01943">
    <property type="entry name" value="Polysacc_synt"/>
    <property type="match status" value="1"/>
</dbReference>
<dbReference type="PANTHER" id="PTHR30250:SF26">
    <property type="entry name" value="PSMA PROTEIN"/>
    <property type="match status" value="1"/>
</dbReference>
<evidence type="ECO:0000313" key="7">
    <source>
        <dbReference type="EMBL" id="GAJ30535.1"/>
    </source>
</evidence>
<feature type="transmembrane region" description="Helical" evidence="6">
    <location>
        <begin position="337"/>
        <end position="360"/>
    </location>
</feature>
<evidence type="ECO:0000256" key="1">
    <source>
        <dbReference type="ARBA" id="ARBA00004651"/>
    </source>
</evidence>